<dbReference type="AlphaFoldDB" id="A0A1J8PRH3"/>
<organism evidence="2 3">
    <name type="scientific">Rhizopogon vesiculosus</name>
    <dbReference type="NCBI Taxonomy" id="180088"/>
    <lineage>
        <taxon>Eukaryota</taxon>
        <taxon>Fungi</taxon>
        <taxon>Dikarya</taxon>
        <taxon>Basidiomycota</taxon>
        <taxon>Agaricomycotina</taxon>
        <taxon>Agaricomycetes</taxon>
        <taxon>Agaricomycetidae</taxon>
        <taxon>Boletales</taxon>
        <taxon>Suillineae</taxon>
        <taxon>Rhizopogonaceae</taxon>
        <taxon>Rhizopogon</taxon>
    </lineage>
</organism>
<protein>
    <submittedName>
        <fullName evidence="2">Uncharacterized protein</fullName>
    </submittedName>
</protein>
<dbReference type="OrthoDB" id="2681111at2759"/>
<proteinExistence type="predicted"/>
<dbReference type="EMBL" id="LVVM01005505">
    <property type="protein sequence ID" value="OJA10379.1"/>
    <property type="molecule type" value="Genomic_DNA"/>
</dbReference>
<gene>
    <name evidence="2" type="ORF">AZE42_07795</name>
</gene>
<accession>A0A1J8PRH3</accession>
<name>A0A1J8PRH3_9AGAM</name>
<evidence type="ECO:0000256" key="1">
    <source>
        <dbReference type="SAM" id="MobiDB-lite"/>
    </source>
</evidence>
<sequence>MVVREDNEETPLVQRPEQPLAVTRTRTPLPWDQFWVVLLLQVSEPFATQTLAPFTPQRHRSDTRR</sequence>
<reference evidence="2 3" key="1">
    <citation type="submission" date="2016-03" db="EMBL/GenBank/DDBJ databases">
        <title>Comparative genomics of the ectomycorrhizal sister species Rhizopogon vinicolor and Rhizopogon vesiculosus (Basidiomycota: Boletales) reveals a divergence of the mating type B locus.</title>
        <authorList>
            <person name="Mujic A.B."/>
            <person name="Kuo A."/>
            <person name="Tritt A."/>
            <person name="Lipzen A."/>
            <person name="Chen C."/>
            <person name="Johnson J."/>
            <person name="Sharma A."/>
            <person name="Barry K."/>
            <person name="Grigoriev I.V."/>
            <person name="Spatafora J.W."/>
        </authorList>
    </citation>
    <scope>NUCLEOTIDE SEQUENCE [LARGE SCALE GENOMIC DNA]</scope>
    <source>
        <strain evidence="2 3">AM-OR11-056</strain>
    </source>
</reference>
<comment type="caution">
    <text evidence="2">The sequence shown here is derived from an EMBL/GenBank/DDBJ whole genome shotgun (WGS) entry which is preliminary data.</text>
</comment>
<feature type="region of interest" description="Disordered" evidence="1">
    <location>
        <begin position="1"/>
        <end position="20"/>
    </location>
</feature>
<dbReference type="Proteomes" id="UP000183567">
    <property type="component" value="Unassembled WGS sequence"/>
</dbReference>
<evidence type="ECO:0000313" key="3">
    <source>
        <dbReference type="Proteomes" id="UP000183567"/>
    </source>
</evidence>
<keyword evidence="3" id="KW-1185">Reference proteome</keyword>
<evidence type="ECO:0000313" key="2">
    <source>
        <dbReference type="EMBL" id="OJA10379.1"/>
    </source>
</evidence>